<dbReference type="AlphaFoldDB" id="A0A1Y2D137"/>
<dbReference type="Proteomes" id="UP000193642">
    <property type="component" value="Unassembled WGS sequence"/>
</dbReference>
<dbReference type="GO" id="GO:0006338">
    <property type="term" value="P:chromatin remodeling"/>
    <property type="evidence" value="ECO:0007669"/>
    <property type="project" value="InterPro"/>
</dbReference>
<organism evidence="2 3">
    <name type="scientific">Rhizoclosmatium globosum</name>
    <dbReference type="NCBI Taxonomy" id="329046"/>
    <lineage>
        <taxon>Eukaryota</taxon>
        <taxon>Fungi</taxon>
        <taxon>Fungi incertae sedis</taxon>
        <taxon>Chytridiomycota</taxon>
        <taxon>Chytridiomycota incertae sedis</taxon>
        <taxon>Chytridiomycetes</taxon>
        <taxon>Chytridiales</taxon>
        <taxon>Chytriomycetaceae</taxon>
        <taxon>Rhizoclosmatium</taxon>
    </lineage>
</organism>
<dbReference type="OrthoDB" id="5321006at2759"/>
<keyword evidence="3" id="KW-1185">Reference proteome</keyword>
<dbReference type="InterPro" id="IPR013859">
    <property type="entry name" value="Ssr4_N"/>
</dbReference>
<proteinExistence type="predicted"/>
<dbReference type="EMBL" id="MCGO01000002">
    <property type="protein sequence ID" value="ORY52999.1"/>
    <property type="molecule type" value="Genomic_DNA"/>
</dbReference>
<evidence type="ECO:0000313" key="2">
    <source>
        <dbReference type="EMBL" id="ORY52999.1"/>
    </source>
</evidence>
<reference evidence="2 3" key="1">
    <citation type="submission" date="2016-07" db="EMBL/GenBank/DDBJ databases">
        <title>Pervasive Adenine N6-methylation of Active Genes in Fungi.</title>
        <authorList>
            <consortium name="DOE Joint Genome Institute"/>
            <person name="Mondo S.J."/>
            <person name="Dannebaum R.O."/>
            <person name="Kuo R.C."/>
            <person name="Labutti K."/>
            <person name="Haridas S."/>
            <person name="Kuo A."/>
            <person name="Salamov A."/>
            <person name="Ahrendt S.R."/>
            <person name="Lipzen A."/>
            <person name="Sullivan W."/>
            <person name="Andreopoulos W.B."/>
            <person name="Clum A."/>
            <person name="Lindquist E."/>
            <person name="Daum C."/>
            <person name="Ramamoorthy G.K."/>
            <person name="Gryganskyi A."/>
            <person name="Culley D."/>
            <person name="Magnuson J.K."/>
            <person name="James T.Y."/>
            <person name="O'Malley M.A."/>
            <person name="Stajich J.E."/>
            <person name="Spatafora J.W."/>
            <person name="Visel A."/>
            <person name="Grigoriev I.V."/>
        </authorList>
    </citation>
    <scope>NUCLEOTIDE SEQUENCE [LARGE SCALE GENOMIC DNA]</scope>
    <source>
        <strain evidence="2 3">JEL800</strain>
    </source>
</reference>
<evidence type="ECO:0000313" key="3">
    <source>
        <dbReference type="Proteomes" id="UP000193642"/>
    </source>
</evidence>
<feature type="domain" description="SWI/SNF and RSC complexes subunit Ssr4 N-terminal" evidence="1">
    <location>
        <begin position="28"/>
        <end position="126"/>
    </location>
</feature>
<name>A0A1Y2D137_9FUNG</name>
<evidence type="ECO:0000259" key="1">
    <source>
        <dbReference type="Pfam" id="PF08549"/>
    </source>
</evidence>
<sequence length="165" mass="17851">MAPNNSNSTGGSNEWTVLNKAVPLIPSELPREKIADLLRTTSNSLQSASNNPFETKTIERPGDGVAFVARVTDPVAADGWGWLDDEAAASHVLVDGAILTEATRALGFNAGDKFAVISRKRYSLSSAPDLQFVHYLRIKENAQKIPVTKEAIKVEPSNLKHKVSI</sequence>
<accession>A0A1Y2D137</accession>
<dbReference type="Pfam" id="PF08549">
    <property type="entry name" value="SWI-SNF_Ssr4_N"/>
    <property type="match status" value="1"/>
</dbReference>
<gene>
    <name evidence="2" type="ORF">BCR33DRAFT_711396</name>
</gene>
<protein>
    <recommendedName>
        <fullName evidence="1">SWI/SNF and RSC complexes subunit Ssr4 N-terminal domain-containing protein</fullName>
    </recommendedName>
</protein>
<comment type="caution">
    <text evidence="2">The sequence shown here is derived from an EMBL/GenBank/DDBJ whole genome shotgun (WGS) entry which is preliminary data.</text>
</comment>